<protein>
    <recommendedName>
        <fullName evidence="4">Zinc transporter, ZIP family</fullName>
    </recommendedName>
</protein>
<comment type="caution">
    <text evidence="2">The sequence shown here is derived from an EMBL/GenBank/DDBJ whole genome shotgun (WGS) entry which is preliminary data.</text>
</comment>
<evidence type="ECO:0000313" key="2">
    <source>
        <dbReference type="EMBL" id="MFC5712600.1"/>
    </source>
</evidence>
<reference evidence="3" key="1">
    <citation type="journal article" date="2019" name="Int. J. Syst. Evol. Microbiol.">
        <title>The Global Catalogue of Microorganisms (GCM) 10K type strain sequencing project: providing services to taxonomists for standard genome sequencing and annotation.</title>
        <authorList>
            <consortium name="The Broad Institute Genomics Platform"/>
            <consortium name="The Broad Institute Genome Sequencing Center for Infectious Disease"/>
            <person name="Wu L."/>
            <person name="Ma J."/>
        </authorList>
    </citation>
    <scope>NUCLEOTIDE SEQUENCE [LARGE SCALE GENOMIC DNA]</scope>
    <source>
        <strain evidence="3">CECT 7184</strain>
    </source>
</reference>
<sequence>MAIDAIITGLVFITIHLLANNILPVARVRQLKWLSFSGGVACAYVFVYILPALHEEQQDFGAQTTEEFVMESELYFFGLLGLLMFYGMQKAVDARNEKQGEKGKSGSFFWVQVIFFSIYNFMIAYIVIATEVEGIQAVFYSTAIGLHFMAIAHDLWREDKERYNRTGRFVLAGGIIAGWIMGMMVTLSSFVLSIIFAFVSGAIILNVLKNELPSERNAHFPTFALGAMSYTLFVMGIKFFFEW</sequence>
<feature type="transmembrane region" description="Helical" evidence="1">
    <location>
        <begin position="168"/>
        <end position="184"/>
    </location>
</feature>
<evidence type="ECO:0000313" key="3">
    <source>
        <dbReference type="Proteomes" id="UP001596142"/>
    </source>
</evidence>
<dbReference type="RefSeq" id="WP_054634991.1">
    <property type="nucleotide sequence ID" value="NZ_JBHSOZ010000003.1"/>
</dbReference>
<proteinExistence type="predicted"/>
<keyword evidence="1" id="KW-0812">Transmembrane</keyword>
<feature type="transmembrane region" description="Helical" evidence="1">
    <location>
        <begin position="72"/>
        <end position="88"/>
    </location>
</feature>
<feature type="transmembrane region" description="Helical" evidence="1">
    <location>
        <begin position="6"/>
        <end position="26"/>
    </location>
</feature>
<accession>A0ABW0YJP0</accession>
<gene>
    <name evidence="2" type="ORF">ACFPU1_07390</name>
</gene>
<keyword evidence="3" id="KW-1185">Reference proteome</keyword>
<feature type="transmembrane region" description="Helical" evidence="1">
    <location>
        <begin position="33"/>
        <end position="52"/>
    </location>
</feature>
<feature type="transmembrane region" description="Helical" evidence="1">
    <location>
        <begin position="220"/>
        <end position="241"/>
    </location>
</feature>
<dbReference type="EMBL" id="JBHSOZ010000003">
    <property type="protein sequence ID" value="MFC5712600.1"/>
    <property type="molecule type" value="Genomic_DNA"/>
</dbReference>
<keyword evidence="1" id="KW-1133">Transmembrane helix</keyword>
<evidence type="ECO:0000256" key="1">
    <source>
        <dbReference type="SAM" id="Phobius"/>
    </source>
</evidence>
<evidence type="ECO:0008006" key="4">
    <source>
        <dbReference type="Google" id="ProtNLM"/>
    </source>
</evidence>
<feature type="transmembrane region" description="Helical" evidence="1">
    <location>
        <begin position="108"/>
        <end position="128"/>
    </location>
</feature>
<name>A0ABW0YJP0_9BACI</name>
<dbReference type="Proteomes" id="UP001596142">
    <property type="component" value="Unassembled WGS sequence"/>
</dbReference>
<feature type="transmembrane region" description="Helical" evidence="1">
    <location>
        <begin position="134"/>
        <end position="156"/>
    </location>
</feature>
<organism evidence="2 3">
    <name type="scientific">Thalassorhabdus alkalitolerans</name>
    <dbReference type="NCBI Taxonomy" id="2282697"/>
    <lineage>
        <taxon>Bacteria</taxon>
        <taxon>Bacillati</taxon>
        <taxon>Bacillota</taxon>
        <taxon>Bacilli</taxon>
        <taxon>Bacillales</taxon>
        <taxon>Bacillaceae</taxon>
        <taxon>Thalassorhabdus</taxon>
    </lineage>
</organism>
<keyword evidence="1" id="KW-0472">Membrane</keyword>